<dbReference type="CDD" id="cd12841">
    <property type="entry name" value="TM_EphA1"/>
    <property type="match status" value="1"/>
</dbReference>
<name>A0A9W4NLQ1_9EURO</name>
<gene>
    <name evidence="8" type="ORF">PSALAMII_LOCUS5911</name>
</gene>
<feature type="transmembrane region" description="Helical" evidence="6">
    <location>
        <begin position="167"/>
        <end position="189"/>
    </location>
</feature>
<feature type="signal peptide" evidence="7">
    <location>
        <begin position="1"/>
        <end position="21"/>
    </location>
</feature>
<dbReference type="Proteomes" id="UP001152649">
    <property type="component" value="Unassembled WGS sequence"/>
</dbReference>
<organism evidence="8 9">
    <name type="scientific">Penicillium salamii</name>
    <dbReference type="NCBI Taxonomy" id="1612424"/>
    <lineage>
        <taxon>Eukaryota</taxon>
        <taxon>Fungi</taxon>
        <taxon>Dikarya</taxon>
        <taxon>Ascomycota</taxon>
        <taxon>Pezizomycotina</taxon>
        <taxon>Eurotiomycetes</taxon>
        <taxon>Eurotiomycetidae</taxon>
        <taxon>Eurotiales</taxon>
        <taxon>Aspergillaceae</taxon>
        <taxon>Penicillium</taxon>
    </lineage>
</organism>
<keyword evidence="2 6" id="KW-0812">Transmembrane</keyword>
<evidence type="ECO:0000256" key="7">
    <source>
        <dbReference type="SAM" id="SignalP"/>
    </source>
</evidence>
<proteinExistence type="predicted"/>
<sequence>MNMALMMFVRYIIFFIPLVNAWTFRWTNETNETEIIRGSEERNCTVANIFEEKLFTWDPEGSKQCVSIYRDTKCDSMGGYSCTAWRKNASRTFMAFDIMPENLIISKSQSSTAASTSTTSSESTSTSTPASTTSSPTSASATPASSPSSPAGNTDTSPSSTGLSGGAIAGVVIGVVAAIAIIIGLVIFFMKRQKKSSTPGQPGGYGPHEADGGASSMSGTTANEPLASLGFRPVPGSRFVELKGDAGSTELGSSPISELDGGSAGVQPRPF</sequence>
<keyword evidence="7" id="KW-0732">Signal</keyword>
<feature type="chain" id="PRO_5040717479" description="Mid2 domain-containing protein" evidence="7">
    <location>
        <begin position="22"/>
        <end position="271"/>
    </location>
</feature>
<evidence type="ECO:0000256" key="5">
    <source>
        <dbReference type="SAM" id="MobiDB-lite"/>
    </source>
</evidence>
<reference evidence="8" key="1">
    <citation type="submission" date="2021-07" db="EMBL/GenBank/DDBJ databases">
        <authorList>
            <person name="Branca A.L. A."/>
        </authorList>
    </citation>
    <scope>NUCLEOTIDE SEQUENCE</scope>
</reference>
<protein>
    <recommendedName>
        <fullName evidence="10">Mid2 domain-containing protein</fullName>
    </recommendedName>
</protein>
<dbReference type="EMBL" id="CAJVPG010000244">
    <property type="protein sequence ID" value="CAG8382771.1"/>
    <property type="molecule type" value="Genomic_DNA"/>
</dbReference>
<keyword evidence="3 6" id="KW-1133">Transmembrane helix</keyword>
<evidence type="ECO:0000256" key="3">
    <source>
        <dbReference type="ARBA" id="ARBA00022989"/>
    </source>
</evidence>
<feature type="compositionally biased region" description="Polar residues" evidence="5">
    <location>
        <begin position="152"/>
        <end position="161"/>
    </location>
</feature>
<dbReference type="Pfam" id="PF05808">
    <property type="entry name" value="Podoplanin"/>
    <property type="match status" value="1"/>
</dbReference>
<dbReference type="PANTHER" id="PTHR15549">
    <property type="entry name" value="PAIRED IMMUNOGLOBULIN-LIKE TYPE 2 RECEPTOR"/>
    <property type="match status" value="1"/>
</dbReference>
<dbReference type="PANTHER" id="PTHR15549:SF26">
    <property type="entry name" value="AXIAL BUDDING PATTERN PROTEIN 2-RELATED"/>
    <property type="match status" value="1"/>
</dbReference>
<keyword evidence="9" id="KW-1185">Reference proteome</keyword>
<evidence type="ECO:0000313" key="8">
    <source>
        <dbReference type="EMBL" id="CAG8382771.1"/>
    </source>
</evidence>
<comment type="subcellular location">
    <subcellularLocation>
        <location evidence="1">Membrane</location>
        <topology evidence="1">Single-pass membrane protein</topology>
    </subcellularLocation>
</comment>
<evidence type="ECO:0000256" key="6">
    <source>
        <dbReference type="SAM" id="Phobius"/>
    </source>
</evidence>
<evidence type="ECO:0000256" key="4">
    <source>
        <dbReference type="ARBA" id="ARBA00023136"/>
    </source>
</evidence>
<dbReference type="GO" id="GO:0016020">
    <property type="term" value="C:membrane"/>
    <property type="evidence" value="ECO:0007669"/>
    <property type="project" value="UniProtKB-SubCell"/>
</dbReference>
<dbReference type="AlphaFoldDB" id="A0A9W4NLQ1"/>
<accession>A0A9W4NLQ1</accession>
<evidence type="ECO:0000256" key="2">
    <source>
        <dbReference type="ARBA" id="ARBA00022692"/>
    </source>
</evidence>
<dbReference type="OrthoDB" id="4505626at2759"/>
<evidence type="ECO:0008006" key="10">
    <source>
        <dbReference type="Google" id="ProtNLM"/>
    </source>
</evidence>
<evidence type="ECO:0000313" key="9">
    <source>
        <dbReference type="Proteomes" id="UP001152649"/>
    </source>
</evidence>
<keyword evidence="4 6" id="KW-0472">Membrane</keyword>
<feature type="region of interest" description="Disordered" evidence="5">
    <location>
        <begin position="110"/>
        <end position="161"/>
    </location>
</feature>
<feature type="compositionally biased region" description="Low complexity" evidence="5">
    <location>
        <begin position="110"/>
        <end position="151"/>
    </location>
</feature>
<feature type="region of interest" description="Disordered" evidence="5">
    <location>
        <begin position="196"/>
        <end position="271"/>
    </location>
</feature>
<dbReference type="InterPro" id="IPR051694">
    <property type="entry name" value="Immunoregulatory_rcpt-like"/>
</dbReference>
<dbReference type="GO" id="GO:0071944">
    <property type="term" value="C:cell periphery"/>
    <property type="evidence" value="ECO:0007669"/>
    <property type="project" value="UniProtKB-ARBA"/>
</dbReference>
<comment type="caution">
    <text evidence="8">The sequence shown here is derived from an EMBL/GenBank/DDBJ whole genome shotgun (WGS) entry which is preliminary data.</text>
</comment>
<evidence type="ECO:0000256" key="1">
    <source>
        <dbReference type="ARBA" id="ARBA00004167"/>
    </source>
</evidence>